<comment type="caution">
    <text evidence="1">The sequence shown here is derived from an EMBL/GenBank/DDBJ whole genome shotgun (WGS) entry which is preliminary data.</text>
</comment>
<gene>
    <name evidence="1" type="ORF">HPSA50_1493</name>
</gene>
<protein>
    <submittedName>
        <fullName evidence="1">Uncharacterized protein</fullName>
    </submittedName>
</protein>
<dbReference type="EMBL" id="AVNI01000002">
    <property type="protein sequence ID" value="EQD89170.1"/>
    <property type="molecule type" value="Genomic_DNA"/>
</dbReference>
<proteinExistence type="predicted"/>
<dbReference type="Proteomes" id="UP000015816">
    <property type="component" value="Unassembled WGS sequence"/>
</dbReference>
<evidence type="ECO:0000313" key="2">
    <source>
        <dbReference type="Proteomes" id="UP000015816"/>
    </source>
</evidence>
<accession>T2SA71</accession>
<reference evidence="1 2" key="1">
    <citation type="journal article" date="2013" name="Genome Announc.">
        <title>Genome Sequences of Three hpAfrica2 Strains of Helicobacter pylori.</title>
        <authorList>
            <person name="Duncan S.S."/>
            <person name="Bertoli M.T."/>
            <person name="Kersulyte D."/>
            <person name="Valk P.L."/>
            <person name="Tamma S."/>
            <person name="Segal I."/>
            <person name="McClain M.S."/>
            <person name="Cover T.L."/>
            <person name="Berg D.E."/>
        </authorList>
    </citation>
    <scope>NUCLEOTIDE SEQUENCE [LARGE SCALE GENOMIC DNA]</scope>
    <source>
        <strain evidence="1 2">SouthAfrica50</strain>
    </source>
</reference>
<dbReference type="PATRIC" id="fig|1352357.3.peg.1461"/>
<name>T2SA71_HELPX</name>
<dbReference type="AlphaFoldDB" id="T2SA71"/>
<sequence length="72" mass="8236">MLRILGVVFIFLGCQIFNTTTLHLKYKDAPKNSALKTAFTLNPPKIFLTPILCRPFIKKNLKKRSPSKSLIF</sequence>
<evidence type="ECO:0000313" key="1">
    <source>
        <dbReference type="EMBL" id="EQD89170.1"/>
    </source>
</evidence>
<organism evidence="1 2">
    <name type="scientific">Helicobacter pylori SouthAfrica50</name>
    <dbReference type="NCBI Taxonomy" id="1352357"/>
    <lineage>
        <taxon>Bacteria</taxon>
        <taxon>Pseudomonadati</taxon>
        <taxon>Campylobacterota</taxon>
        <taxon>Epsilonproteobacteria</taxon>
        <taxon>Campylobacterales</taxon>
        <taxon>Helicobacteraceae</taxon>
        <taxon>Helicobacter</taxon>
    </lineage>
</organism>